<name>A0A7Y9IXG3_9BURK</name>
<dbReference type="InterPro" id="IPR036390">
    <property type="entry name" value="WH_DNA-bd_sf"/>
</dbReference>
<dbReference type="Pfam" id="PF03466">
    <property type="entry name" value="LysR_substrate"/>
    <property type="match status" value="1"/>
</dbReference>
<dbReference type="PANTHER" id="PTHR30537:SF35">
    <property type="entry name" value="TRANSCRIPTIONAL REGULATORY PROTEIN"/>
    <property type="match status" value="1"/>
</dbReference>
<keyword evidence="7" id="KW-1185">Reference proteome</keyword>
<dbReference type="Pfam" id="PF00126">
    <property type="entry name" value="HTH_1"/>
    <property type="match status" value="1"/>
</dbReference>
<keyword evidence="2" id="KW-0805">Transcription regulation</keyword>
<comment type="similarity">
    <text evidence="1">Belongs to the LysR transcriptional regulatory family.</text>
</comment>
<dbReference type="RefSeq" id="WP_179588928.1">
    <property type="nucleotide sequence ID" value="NZ_JACBYR010000002.1"/>
</dbReference>
<organism evidence="6 7">
    <name type="scientific">Pigmentiphaga litoralis</name>
    <dbReference type="NCBI Taxonomy" id="516702"/>
    <lineage>
        <taxon>Bacteria</taxon>
        <taxon>Pseudomonadati</taxon>
        <taxon>Pseudomonadota</taxon>
        <taxon>Betaproteobacteria</taxon>
        <taxon>Burkholderiales</taxon>
        <taxon>Alcaligenaceae</taxon>
        <taxon>Pigmentiphaga</taxon>
    </lineage>
</organism>
<dbReference type="GO" id="GO:0006351">
    <property type="term" value="P:DNA-templated transcription"/>
    <property type="evidence" value="ECO:0007669"/>
    <property type="project" value="TreeGrafter"/>
</dbReference>
<dbReference type="GO" id="GO:0003700">
    <property type="term" value="F:DNA-binding transcription factor activity"/>
    <property type="evidence" value="ECO:0007669"/>
    <property type="project" value="InterPro"/>
</dbReference>
<feature type="domain" description="HTH lysR-type" evidence="5">
    <location>
        <begin position="1"/>
        <end position="59"/>
    </location>
</feature>
<dbReference type="InterPro" id="IPR036388">
    <property type="entry name" value="WH-like_DNA-bd_sf"/>
</dbReference>
<sequence>MDTLGNLRAFLATVKLGNFSEAARELSVVPSVVAKRINHLEWTLGVTLFQRSTRKVTLTEAGHRFLPKASALLAQFDGIVRSFEQEAGAVEGHVRLKAPTSVTVLYLADMLARFKKAYPAITLDVMLVDRSVNPIEENYDIAIGGRAGAYDGVTDEPLCRLRQVLCASPDYLAAAGLTAKGMPTHPRDLLDHPCLVFSPTGNTWRFEGTRGPVSVDVPVALSSNDNHMLYSAACAGTGIAILPSYVARQAVLTGLLVELLEDFALQSTWLKAQVPTRKTGLRRVQVLLDWLRNELGPVPPWES</sequence>
<evidence type="ECO:0000259" key="5">
    <source>
        <dbReference type="PROSITE" id="PS50931"/>
    </source>
</evidence>
<dbReference type="Proteomes" id="UP000542125">
    <property type="component" value="Unassembled WGS sequence"/>
</dbReference>
<dbReference type="SUPFAM" id="SSF53850">
    <property type="entry name" value="Periplasmic binding protein-like II"/>
    <property type="match status" value="1"/>
</dbReference>
<keyword evidence="4" id="KW-0804">Transcription</keyword>
<evidence type="ECO:0000256" key="1">
    <source>
        <dbReference type="ARBA" id="ARBA00009437"/>
    </source>
</evidence>
<comment type="caution">
    <text evidence="6">The sequence shown here is derived from an EMBL/GenBank/DDBJ whole genome shotgun (WGS) entry which is preliminary data.</text>
</comment>
<gene>
    <name evidence="6" type="ORF">FHW18_004204</name>
</gene>
<evidence type="ECO:0000313" key="6">
    <source>
        <dbReference type="EMBL" id="NYE84897.1"/>
    </source>
</evidence>
<dbReference type="PROSITE" id="PS50931">
    <property type="entry name" value="HTH_LYSR"/>
    <property type="match status" value="1"/>
</dbReference>
<dbReference type="SUPFAM" id="SSF46785">
    <property type="entry name" value="Winged helix' DNA-binding domain"/>
    <property type="match status" value="1"/>
</dbReference>
<dbReference type="InterPro" id="IPR058163">
    <property type="entry name" value="LysR-type_TF_proteobact-type"/>
</dbReference>
<dbReference type="PANTHER" id="PTHR30537">
    <property type="entry name" value="HTH-TYPE TRANSCRIPTIONAL REGULATOR"/>
    <property type="match status" value="1"/>
</dbReference>
<dbReference type="CDD" id="cd08422">
    <property type="entry name" value="PBP2_CrgA_like"/>
    <property type="match status" value="1"/>
</dbReference>
<dbReference type="InterPro" id="IPR005119">
    <property type="entry name" value="LysR_subst-bd"/>
</dbReference>
<evidence type="ECO:0000256" key="2">
    <source>
        <dbReference type="ARBA" id="ARBA00023015"/>
    </source>
</evidence>
<dbReference type="FunFam" id="1.10.10.10:FF:000001">
    <property type="entry name" value="LysR family transcriptional regulator"/>
    <property type="match status" value="1"/>
</dbReference>
<evidence type="ECO:0000256" key="3">
    <source>
        <dbReference type="ARBA" id="ARBA00023125"/>
    </source>
</evidence>
<accession>A0A7Y9IXG3</accession>
<dbReference type="AlphaFoldDB" id="A0A7Y9IXG3"/>
<keyword evidence="3 6" id="KW-0238">DNA-binding</keyword>
<reference evidence="6 7" key="1">
    <citation type="submission" date="2020-07" db="EMBL/GenBank/DDBJ databases">
        <title>Genomic Encyclopedia of Type Strains, Phase IV (KMG-V): Genome sequencing to study the core and pangenomes of soil and plant-associated prokaryotes.</title>
        <authorList>
            <person name="Whitman W."/>
        </authorList>
    </citation>
    <scope>NUCLEOTIDE SEQUENCE [LARGE SCALE GENOMIC DNA]</scope>
    <source>
        <strain evidence="6 7">SAS40</strain>
    </source>
</reference>
<evidence type="ECO:0000313" key="7">
    <source>
        <dbReference type="Proteomes" id="UP000542125"/>
    </source>
</evidence>
<proteinExistence type="inferred from homology"/>
<dbReference type="GO" id="GO:0043565">
    <property type="term" value="F:sequence-specific DNA binding"/>
    <property type="evidence" value="ECO:0007669"/>
    <property type="project" value="TreeGrafter"/>
</dbReference>
<dbReference type="EMBL" id="JACBYR010000002">
    <property type="protein sequence ID" value="NYE84897.1"/>
    <property type="molecule type" value="Genomic_DNA"/>
</dbReference>
<dbReference type="Gene3D" id="1.10.10.10">
    <property type="entry name" value="Winged helix-like DNA-binding domain superfamily/Winged helix DNA-binding domain"/>
    <property type="match status" value="1"/>
</dbReference>
<protein>
    <submittedName>
        <fullName evidence="6">DNA-binding transcriptional LysR family regulator</fullName>
    </submittedName>
</protein>
<dbReference type="Gene3D" id="3.40.190.290">
    <property type="match status" value="1"/>
</dbReference>
<dbReference type="InterPro" id="IPR000847">
    <property type="entry name" value="LysR_HTH_N"/>
</dbReference>
<evidence type="ECO:0000256" key="4">
    <source>
        <dbReference type="ARBA" id="ARBA00023163"/>
    </source>
</evidence>